<proteinExistence type="inferred from homology"/>
<comment type="subcellular location">
    <subcellularLocation>
        <location evidence="1 4">Nucleus</location>
        <location evidence="1 4">Nucleolus</location>
    </subcellularLocation>
</comment>
<evidence type="ECO:0000256" key="5">
    <source>
        <dbReference type="SAM" id="MobiDB-lite"/>
    </source>
</evidence>
<name>A0A5B8MWI3_9CHLO</name>
<protein>
    <recommendedName>
        <fullName evidence="4">Ribosome production factor 2 homolog</fullName>
    </recommendedName>
    <alternativeName>
        <fullName evidence="4">Ribosome biogenesis protein RPF2 homolog</fullName>
    </alternativeName>
</protein>
<evidence type="ECO:0000256" key="4">
    <source>
        <dbReference type="RuleBase" id="RU367086"/>
    </source>
</evidence>
<feature type="domain" description="Brix" evidence="6">
    <location>
        <begin position="44"/>
        <end position="256"/>
    </location>
</feature>
<organism evidence="7 8">
    <name type="scientific">Chloropicon primus</name>
    <dbReference type="NCBI Taxonomy" id="1764295"/>
    <lineage>
        <taxon>Eukaryota</taxon>
        <taxon>Viridiplantae</taxon>
        <taxon>Chlorophyta</taxon>
        <taxon>Chloropicophyceae</taxon>
        <taxon>Chloropicales</taxon>
        <taxon>Chloropicaceae</taxon>
        <taxon>Chloropicon</taxon>
    </lineage>
</organism>
<dbReference type="GO" id="GO:0000463">
    <property type="term" value="P:maturation of LSU-rRNA from tricistronic rRNA transcript (SSU-rRNA, 5.8S rRNA, LSU-rRNA)"/>
    <property type="evidence" value="ECO:0007669"/>
    <property type="project" value="TreeGrafter"/>
</dbReference>
<dbReference type="PROSITE" id="PS50833">
    <property type="entry name" value="BRIX"/>
    <property type="match status" value="1"/>
</dbReference>
<dbReference type="STRING" id="1764295.A0A5B8MWI3"/>
<comment type="similarity">
    <text evidence="2 4">Belongs to the RPF2 family.</text>
</comment>
<dbReference type="EMBL" id="CP031048">
    <property type="protein sequence ID" value="QDZ24909.1"/>
    <property type="molecule type" value="Genomic_DNA"/>
</dbReference>
<evidence type="ECO:0000259" key="6">
    <source>
        <dbReference type="PROSITE" id="PS50833"/>
    </source>
</evidence>
<keyword evidence="3 4" id="KW-0539">Nucleus</keyword>
<dbReference type="AlphaFoldDB" id="A0A5B8MWI3"/>
<dbReference type="GO" id="GO:0005730">
    <property type="term" value="C:nucleolus"/>
    <property type="evidence" value="ECO:0007669"/>
    <property type="project" value="UniProtKB-SubCell"/>
</dbReference>
<dbReference type="SMART" id="SM00879">
    <property type="entry name" value="Brix"/>
    <property type="match status" value="1"/>
</dbReference>
<accession>A0A5B8MWI3</accession>
<evidence type="ECO:0000256" key="1">
    <source>
        <dbReference type="ARBA" id="ARBA00004604"/>
    </source>
</evidence>
<dbReference type="InterPro" id="IPR007109">
    <property type="entry name" value="Brix"/>
</dbReference>
<dbReference type="InterPro" id="IPR039770">
    <property type="entry name" value="Rpf2"/>
</dbReference>
<dbReference type="PANTHER" id="PTHR12728:SF0">
    <property type="entry name" value="RIBOSOME PRODUCTION FACTOR 2 HOMOLOG"/>
    <property type="match status" value="1"/>
</dbReference>
<dbReference type="OrthoDB" id="407658at2759"/>
<reference evidence="7 8" key="1">
    <citation type="submission" date="2018-07" db="EMBL/GenBank/DDBJ databases">
        <title>The complete nuclear genome of the prasinophyte Chloropicon primus (CCMP1205).</title>
        <authorList>
            <person name="Pombert J.-F."/>
            <person name="Otis C."/>
            <person name="Turmel M."/>
            <person name="Lemieux C."/>
        </authorList>
    </citation>
    <scope>NUCLEOTIDE SEQUENCE [LARGE SCALE GENOMIC DNA]</scope>
    <source>
        <strain evidence="7 8">CCMP1205</strain>
    </source>
</reference>
<dbReference type="Pfam" id="PF04427">
    <property type="entry name" value="Brix"/>
    <property type="match status" value="1"/>
</dbReference>
<dbReference type="GO" id="GO:0000027">
    <property type="term" value="P:ribosomal large subunit assembly"/>
    <property type="evidence" value="ECO:0007669"/>
    <property type="project" value="InterPro"/>
</dbReference>
<feature type="region of interest" description="Disordered" evidence="5">
    <location>
        <begin position="1"/>
        <end position="26"/>
    </location>
</feature>
<evidence type="ECO:0000313" key="7">
    <source>
        <dbReference type="EMBL" id="QDZ24909.1"/>
    </source>
</evidence>
<keyword evidence="8" id="KW-1185">Reference proteome</keyword>
<gene>
    <name evidence="7" type="ORF">A3770_15p74270</name>
</gene>
<dbReference type="GO" id="GO:0019843">
    <property type="term" value="F:rRNA binding"/>
    <property type="evidence" value="ECO:0007669"/>
    <property type="project" value="UniProtKB-UniRule"/>
</dbReference>
<evidence type="ECO:0000256" key="2">
    <source>
        <dbReference type="ARBA" id="ARBA00010782"/>
    </source>
</evidence>
<evidence type="ECO:0000313" key="8">
    <source>
        <dbReference type="Proteomes" id="UP000316726"/>
    </source>
</evidence>
<dbReference type="PANTHER" id="PTHR12728">
    <property type="entry name" value="BRIX DOMAIN CONTAINING PROTEIN"/>
    <property type="match status" value="1"/>
</dbReference>
<evidence type="ECO:0000256" key="3">
    <source>
        <dbReference type="ARBA" id="ARBA00023242"/>
    </source>
</evidence>
<dbReference type="Proteomes" id="UP000316726">
    <property type="component" value="Chromosome 15"/>
</dbReference>
<sequence length="314" mass="35737">MVQRGKKGKDPRLGVTKTTKVEAKTKKGKRFLESRAPQQVEYCKHLLLLYGRKTSQTVKDVMVELKHMRDRNECTHLTRKNENIVPFETGGETSLEFLSGKTHCGAFVVGSHTKKRPNNLIFGRVYDEKVYDLLEVGVDGFRKQNNEVNTVFSPKPSFAFAGDEFENDEEFKQFKSIILDSFRGRIVDNINLKGVDRVIMCTPIYSSGASKRKQVMMRHYAIKLKKSGTRIPRVELVDIGPSLDLSFRRSRAAPVDVEKEAVKKVDEAIKRKKVKNVSDDILDGTVGRIWMKPQDIDAVPLKKPKGKKSRPVEE</sequence>